<accession>A0AAV7AT72</accession>
<feature type="transmembrane region" description="Helical" evidence="7">
    <location>
        <begin position="86"/>
        <end position="105"/>
    </location>
</feature>
<proteinExistence type="predicted"/>
<evidence type="ECO:0000256" key="1">
    <source>
        <dbReference type="ARBA" id="ARBA00004138"/>
    </source>
</evidence>
<feature type="transmembrane region" description="Helical" evidence="7">
    <location>
        <begin position="117"/>
        <end position="141"/>
    </location>
</feature>
<evidence type="ECO:0000313" key="9">
    <source>
        <dbReference type="Proteomes" id="UP000824782"/>
    </source>
</evidence>
<evidence type="ECO:0000256" key="4">
    <source>
        <dbReference type="ARBA" id="ARBA00022989"/>
    </source>
</evidence>
<evidence type="ECO:0000256" key="3">
    <source>
        <dbReference type="ARBA" id="ARBA00022692"/>
    </source>
</evidence>
<keyword evidence="6" id="KW-0966">Cell projection</keyword>
<evidence type="ECO:0000256" key="2">
    <source>
        <dbReference type="ARBA" id="ARBA00004141"/>
    </source>
</evidence>
<keyword evidence="9" id="KW-1185">Reference proteome</keyword>
<reference evidence="8" key="1">
    <citation type="thesis" date="2020" institute="ProQuest LLC" country="789 East Eisenhower Parkway, Ann Arbor, MI, USA">
        <title>Comparative Genomics and Chromosome Evolution.</title>
        <authorList>
            <person name="Mudd A.B."/>
        </authorList>
    </citation>
    <scope>NUCLEOTIDE SEQUENCE</scope>
    <source>
        <strain evidence="8">237g6f4</strain>
        <tissue evidence="8">Blood</tissue>
    </source>
</reference>
<dbReference type="Pfam" id="PF09799">
    <property type="entry name" value="Transmemb_17"/>
    <property type="match status" value="1"/>
</dbReference>
<dbReference type="Proteomes" id="UP000824782">
    <property type="component" value="Unassembled WGS sequence"/>
</dbReference>
<evidence type="ECO:0000256" key="5">
    <source>
        <dbReference type="ARBA" id="ARBA00023136"/>
    </source>
</evidence>
<dbReference type="PANTHER" id="PTHR13531:SF8">
    <property type="entry name" value="TRANSMEMBRANE PROTEIN 80"/>
    <property type="match status" value="1"/>
</dbReference>
<dbReference type="GO" id="GO:0035869">
    <property type="term" value="C:ciliary transition zone"/>
    <property type="evidence" value="ECO:0007669"/>
    <property type="project" value="TreeGrafter"/>
</dbReference>
<dbReference type="InterPro" id="IPR019184">
    <property type="entry name" value="Uncharacterised_TM-17"/>
</dbReference>
<evidence type="ECO:0008006" key="10">
    <source>
        <dbReference type="Google" id="ProtNLM"/>
    </source>
</evidence>
<evidence type="ECO:0000256" key="7">
    <source>
        <dbReference type="SAM" id="Phobius"/>
    </source>
</evidence>
<name>A0AAV7AT72_ENGPU</name>
<gene>
    <name evidence="8" type="ORF">GDO81_016266</name>
</gene>
<dbReference type="GO" id="GO:1905515">
    <property type="term" value="P:non-motile cilium assembly"/>
    <property type="evidence" value="ECO:0007669"/>
    <property type="project" value="TreeGrafter"/>
</dbReference>
<keyword evidence="4 7" id="KW-1133">Transmembrane helix</keyword>
<protein>
    <recommendedName>
        <fullName evidence="10">Transmembrane protein 80</fullName>
    </recommendedName>
</protein>
<comment type="caution">
    <text evidence="8">The sequence shown here is derived from an EMBL/GenBank/DDBJ whole genome shotgun (WGS) entry which is preliminary data.</text>
</comment>
<keyword evidence="3 7" id="KW-0812">Transmembrane</keyword>
<dbReference type="AlphaFoldDB" id="A0AAV7AT72"/>
<dbReference type="GO" id="GO:0016020">
    <property type="term" value="C:membrane"/>
    <property type="evidence" value="ECO:0007669"/>
    <property type="project" value="UniProtKB-SubCell"/>
</dbReference>
<evidence type="ECO:0000313" key="8">
    <source>
        <dbReference type="EMBL" id="KAG8563950.1"/>
    </source>
</evidence>
<keyword evidence="5 7" id="KW-0472">Membrane</keyword>
<dbReference type="PANTHER" id="PTHR13531">
    <property type="entry name" value="GEO07735P1-RELATED-RELATED"/>
    <property type="match status" value="1"/>
</dbReference>
<evidence type="ECO:0000256" key="6">
    <source>
        <dbReference type="ARBA" id="ARBA00023273"/>
    </source>
</evidence>
<organism evidence="8 9">
    <name type="scientific">Engystomops pustulosus</name>
    <name type="common">Tungara frog</name>
    <name type="synonym">Physalaemus pustulosus</name>
    <dbReference type="NCBI Taxonomy" id="76066"/>
    <lineage>
        <taxon>Eukaryota</taxon>
        <taxon>Metazoa</taxon>
        <taxon>Chordata</taxon>
        <taxon>Craniata</taxon>
        <taxon>Vertebrata</taxon>
        <taxon>Euteleostomi</taxon>
        <taxon>Amphibia</taxon>
        <taxon>Batrachia</taxon>
        <taxon>Anura</taxon>
        <taxon>Neobatrachia</taxon>
        <taxon>Hyloidea</taxon>
        <taxon>Leptodactylidae</taxon>
        <taxon>Leiuperinae</taxon>
        <taxon>Engystomops</taxon>
    </lineage>
</organism>
<feature type="transmembrane region" description="Helical" evidence="7">
    <location>
        <begin position="20"/>
        <end position="42"/>
    </location>
</feature>
<comment type="subcellular location">
    <subcellularLocation>
        <location evidence="1">Cell projection</location>
        <location evidence="1">Cilium</location>
    </subcellularLocation>
    <subcellularLocation>
        <location evidence="2">Membrane</location>
        <topology evidence="2">Multi-pass membrane protein</topology>
    </subcellularLocation>
</comment>
<sequence length="142" mass="16141">MALTRRGKSSLVRSSVPLQILLYANILYYGFYFLATLLMIIYKSQVFSYPDSNLALDLGLLFLMAIVEFARLYFGTKGNLTEEELPLGFSLFFTAGSVMLSVYFLVWETYILRADVIINGILLALYGLEVILELFTIAAFFR</sequence>
<dbReference type="EMBL" id="WNYA01000007">
    <property type="protein sequence ID" value="KAG8563950.1"/>
    <property type="molecule type" value="Genomic_DNA"/>
</dbReference>
<feature type="transmembrane region" description="Helical" evidence="7">
    <location>
        <begin position="54"/>
        <end position="74"/>
    </location>
</feature>